<name>A0ABR3Q1K3_9TREE</name>
<keyword evidence="2" id="KW-0378">Hydrolase</keyword>
<dbReference type="PANTHER" id="PTHR46320">
    <property type="entry name" value="GLYCEROPHOSPHODIESTER PHOSPHODIESTERASE 1"/>
    <property type="match status" value="1"/>
</dbReference>
<dbReference type="PROSITE" id="PS51704">
    <property type="entry name" value="GP_PDE"/>
    <property type="match status" value="1"/>
</dbReference>
<dbReference type="GeneID" id="95986409"/>
<dbReference type="RefSeq" id="XP_069208497.1">
    <property type="nucleotide sequence ID" value="XM_069353855.1"/>
</dbReference>
<comment type="caution">
    <text evidence="2">The sequence shown here is derived from an EMBL/GenBank/DDBJ whole genome shotgun (WGS) entry which is preliminary data.</text>
</comment>
<dbReference type="InterPro" id="IPR030395">
    <property type="entry name" value="GP_PDE_dom"/>
</dbReference>
<evidence type="ECO:0000259" key="1">
    <source>
        <dbReference type="PROSITE" id="PS51704"/>
    </source>
</evidence>
<evidence type="ECO:0000313" key="3">
    <source>
        <dbReference type="Proteomes" id="UP001565368"/>
    </source>
</evidence>
<evidence type="ECO:0000313" key="2">
    <source>
        <dbReference type="EMBL" id="KAL1408553.1"/>
    </source>
</evidence>
<gene>
    <name evidence="2" type="primary">glpQ1</name>
    <name evidence="2" type="ORF">Q8F55_005366</name>
</gene>
<organism evidence="2 3">
    <name type="scientific">Vanrija albida</name>
    <dbReference type="NCBI Taxonomy" id="181172"/>
    <lineage>
        <taxon>Eukaryota</taxon>
        <taxon>Fungi</taxon>
        <taxon>Dikarya</taxon>
        <taxon>Basidiomycota</taxon>
        <taxon>Agaricomycotina</taxon>
        <taxon>Tremellomycetes</taxon>
        <taxon>Trichosporonales</taxon>
        <taxon>Trichosporonaceae</taxon>
        <taxon>Vanrija</taxon>
    </lineage>
</organism>
<reference evidence="2 3" key="1">
    <citation type="submission" date="2023-08" db="EMBL/GenBank/DDBJ databases">
        <title>Annotated Genome Sequence of Vanrija albida AlHP1.</title>
        <authorList>
            <person name="Herzog R."/>
        </authorList>
    </citation>
    <scope>NUCLEOTIDE SEQUENCE [LARGE SCALE GENOMIC DNA]</scope>
    <source>
        <strain evidence="2 3">AlHP1</strain>
    </source>
</reference>
<protein>
    <submittedName>
        <fullName evidence="2">Glycerophosphoryl diester phosphodiesterase</fullName>
        <ecNumber evidence="2">3.1.4.46</ecNumber>
    </submittedName>
</protein>
<feature type="domain" description="GP-PDE" evidence="1">
    <location>
        <begin position="24"/>
        <end position="204"/>
    </location>
</feature>
<proteinExistence type="predicted"/>
<dbReference type="Gene3D" id="3.20.20.190">
    <property type="entry name" value="Phosphatidylinositol (PI) phosphodiesterase"/>
    <property type="match status" value="1"/>
</dbReference>
<dbReference type="Proteomes" id="UP001565368">
    <property type="component" value="Unassembled WGS sequence"/>
</dbReference>
<dbReference type="EC" id="3.1.4.46" evidence="2"/>
<dbReference type="SUPFAM" id="SSF51695">
    <property type="entry name" value="PLC-like phosphodiesterases"/>
    <property type="match status" value="1"/>
</dbReference>
<dbReference type="GO" id="GO:0008889">
    <property type="term" value="F:glycerophosphodiester phosphodiesterase activity"/>
    <property type="evidence" value="ECO:0007669"/>
    <property type="project" value="UniProtKB-EC"/>
</dbReference>
<dbReference type="InterPro" id="IPR017946">
    <property type="entry name" value="PLC-like_Pdiesterase_TIM-brl"/>
</dbReference>
<dbReference type="PANTHER" id="PTHR46320:SF1">
    <property type="entry name" value="GLYCEROPHOSPHODIESTER PHOSPHODIESTERASE 1"/>
    <property type="match status" value="1"/>
</dbReference>
<sequence length="204" mass="22505">MPAPTRLDTRQILAAFRATAPGDVFLSGHRGLRWDGIPRTQRKASVLNAARFALVSIEVDVPLTADKVPVLVPDRRLGRLTSDIYSPFTGKGYSPRVDTLSWSEVSQRRLKDEHGRVTEHGVLSLATFLDLIKAEALDFRVFLDIKEKEAIPMVRMEAAALIIPHPGALEAEPWFQHALGTSSPLIVPVIKVAQVHQFDGEVAT</sequence>
<keyword evidence="3" id="KW-1185">Reference proteome</keyword>
<dbReference type="Pfam" id="PF03009">
    <property type="entry name" value="GDPD"/>
    <property type="match status" value="1"/>
</dbReference>
<dbReference type="EMBL" id="JBBXJM010000004">
    <property type="protein sequence ID" value="KAL1408553.1"/>
    <property type="molecule type" value="Genomic_DNA"/>
</dbReference>
<accession>A0ABR3Q1K3</accession>